<dbReference type="Gene3D" id="3.40.10.10">
    <property type="entry name" value="DNA Methylphosphotriester Repair Domain"/>
    <property type="match status" value="1"/>
</dbReference>
<proteinExistence type="predicted"/>
<gene>
    <name evidence="3" type="ORF">IMAU30003_01328</name>
</gene>
<dbReference type="InterPro" id="IPR035451">
    <property type="entry name" value="Ada-like_dom_sf"/>
</dbReference>
<comment type="caution">
    <text evidence="3">The sequence shown here is derived from an EMBL/GenBank/DDBJ whole genome shotgun (WGS) entry which is preliminary data.</text>
</comment>
<feature type="signal peptide" evidence="1">
    <location>
        <begin position="1"/>
        <end position="23"/>
    </location>
</feature>
<dbReference type="Gene3D" id="3.40.570.10">
    <property type="entry name" value="Extracellular Endonuclease, subunit A"/>
    <property type="match status" value="1"/>
</dbReference>
<dbReference type="AlphaFoldDB" id="A0A9Q5C215"/>
<feature type="domain" description="Type VII secretion system protein EssD-like" evidence="2">
    <location>
        <begin position="67"/>
        <end position="198"/>
    </location>
</feature>
<reference evidence="3" key="1">
    <citation type="submission" date="2019-09" db="EMBL/GenBank/DDBJ databases">
        <title>Comparative genomic analysis of Lactobacillus helveticus.</title>
        <authorList>
            <person name="Zhang H."/>
            <person name="Chen Y."/>
            <person name="Zhong Z."/>
        </authorList>
    </citation>
    <scope>NUCLEOTIDE SEQUENCE</scope>
    <source>
        <strain evidence="3">IMAU30003</strain>
    </source>
</reference>
<dbReference type="EMBL" id="WCHB01000041">
    <property type="protein sequence ID" value="NRO35078.1"/>
    <property type="molecule type" value="Genomic_DNA"/>
</dbReference>
<name>A0A9Q5C215_LACHE</name>
<dbReference type="InterPro" id="IPR044927">
    <property type="entry name" value="Endonuclea_NS_2"/>
</dbReference>
<protein>
    <submittedName>
        <fullName evidence="3">DNA-entry nuclease</fullName>
    </submittedName>
</protein>
<keyword evidence="1" id="KW-0732">Signal</keyword>
<dbReference type="Pfam" id="PF13930">
    <property type="entry name" value="Endonuclea_NS_2"/>
    <property type="match status" value="1"/>
</dbReference>
<accession>A0A9Q5C215</accession>
<organism evidence="3 4">
    <name type="scientific">Lactobacillus helveticus</name>
    <name type="common">Lactobacillus suntoryeus</name>
    <dbReference type="NCBI Taxonomy" id="1587"/>
    <lineage>
        <taxon>Bacteria</taxon>
        <taxon>Bacillati</taxon>
        <taxon>Bacillota</taxon>
        <taxon>Bacilli</taxon>
        <taxon>Lactobacillales</taxon>
        <taxon>Lactobacillaceae</taxon>
        <taxon>Lactobacillus</taxon>
    </lineage>
</organism>
<feature type="chain" id="PRO_5040462788" evidence="1">
    <location>
        <begin position="24"/>
        <end position="308"/>
    </location>
</feature>
<dbReference type="InterPro" id="IPR044929">
    <property type="entry name" value="DNA/RNA_non-sp_Endonuclease_sf"/>
</dbReference>
<evidence type="ECO:0000256" key="1">
    <source>
        <dbReference type="SAM" id="SignalP"/>
    </source>
</evidence>
<dbReference type="SUPFAM" id="SSF57884">
    <property type="entry name" value="Ada DNA repair protein, N-terminal domain (N-Ada 10)"/>
    <property type="match status" value="1"/>
</dbReference>
<dbReference type="Proteomes" id="UP000651333">
    <property type="component" value="Unassembled WGS sequence"/>
</dbReference>
<evidence type="ECO:0000313" key="3">
    <source>
        <dbReference type="EMBL" id="NRO35078.1"/>
    </source>
</evidence>
<evidence type="ECO:0000313" key="4">
    <source>
        <dbReference type="Proteomes" id="UP000651333"/>
    </source>
</evidence>
<evidence type="ECO:0000259" key="2">
    <source>
        <dbReference type="Pfam" id="PF13930"/>
    </source>
</evidence>
<sequence length="308" mass="34640">MNKHRFTHLLTAILASASMFAFGANVKPTQSTVQAVSTKSLTKLNYSGKDIVTVSGNKPSFSKSTKSKSHGPWQKYSNLDYLNRAHAANALLNKKLMPRAEREPLYVNPTGWHNKRISSGWLYNRCHLIGYQLTGQNNNLKNLITGTRQLNDPDMLKYEDKVADYIRSSNKHYIRYRVTPIWRGTELLARGVQMEAQSIGDNSVHFNVFIFNVEPGVKLNYKNGRSQVTTSSKVKKAKKASKKHYVAASVIHHKKGTISTAKYRVVGNKLSKIYHIMNGANYHISSSNAVYFPSEAAARAAGYRKSMR</sequence>